<dbReference type="Gene3D" id="3.40.50.300">
    <property type="entry name" value="P-loop containing nucleotide triphosphate hydrolases"/>
    <property type="match status" value="1"/>
</dbReference>
<evidence type="ECO:0000256" key="1">
    <source>
        <dbReference type="ARBA" id="ARBA00022741"/>
    </source>
</evidence>
<keyword evidence="2 5" id="KW-0648">Protein biosynthesis</keyword>
<evidence type="ECO:0000256" key="2">
    <source>
        <dbReference type="ARBA" id="ARBA00022917"/>
    </source>
</evidence>
<dbReference type="AlphaFoldDB" id="A0A1G4JIV6"/>
<dbReference type="SMART" id="SM00838">
    <property type="entry name" value="EFG_C"/>
    <property type="match status" value="1"/>
</dbReference>
<dbReference type="Pfam" id="PF03144">
    <property type="entry name" value="GTP_EFTU_D2"/>
    <property type="match status" value="1"/>
</dbReference>
<dbReference type="Gene3D" id="3.30.70.870">
    <property type="entry name" value="Elongation Factor G (Translational Gtpase), domain 3"/>
    <property type="match status" value="1"/>
</dbReference>
<reference evidence="8" key="1">
    <citation type="submission" date="2016-03" db="EMBL/GenBank/DDBJ databases">
        <authorList>
            <person name="Devillers Hugo."/>
        </authorList>
    </citation>
    <scope>NUCLEOTIDE SEQUENCE [LARGE SCALE GENOMIC DNA]</scope>
</reference>
<dbReference type="InterPro" id="IPR004161">
    <property type="entry name" value="EFTu-like_2"/>
</dbReference>
<evidence type="ECO:0000256" key="5">
    <source>
        <dbReference type="HAMAP-Rule" id="MF_03059"/>
    </source>
</evidence>
<dbReference type="InterPro" id="IPR009000">
    <property type="entry name" value="Transl_B-barrel_sf"/>
</dbReference>
<keyword evidence="4 5" id="KW-0342">GTP-binding</keyword>
<accession>A0A1G4JIV6</accession>
<dbReference type="PANTHER" id="PTHR43261:SF1">
    <property type="entry name" value="RIBOSOME-RELEASING FACTOR 2, MITOCHONDRIAL"/>
    <property type="match status" value="1"/>
</dbReference>
<dbReference type="Pfam" id="PF00009">
    <property type="entry name" value="GTP_EFTU"/>
    <property type="match status" value="1"/>
</dbReference>
<gene>
    <name evidence="5" type="primary">MEF2</name>
    <name evidence="7" type="ORF">LANO_0D08636G</name>
</gene>
<dbReference type="InterPro" id="IPR041095">
    <property type="entry name" value="EFG_II"/>
</dbReference>
<dbReference type="GO" id="GO:0003924">
    <property type="term" value="F:GTPase activity"/>
    <property type="evidence" value="ECO:0007669"/>
    <property type="project" value="UniProtKB-UniRule"/>
</dbReference>
<dbReference type="Gene3D" id="2.40.30.10">
    <property type="entry name" value="Translation factors"/>
    <property type="match status" value="1"/>
</dbReference>
<dbReference type="GO" id="GO:0032543">
    <property type="term" value="P:mitochondrial translation"/>
    <property type="evidence" value="ECO:0007669"/>
    <property type="project" value="UniProtKB-UniRule"/>
</dbReference>
<evidence type="ECO:0000313" key="7">
    <source>
        <dbReference type="EMBL" id="SCU90408.1"/>
    </source>
</evidence>
<dbReference type="InterPro" id="IPR027417">
    <property type="entry name" value="P-loop_NTPase"/>
</dbReference>
<dbReference type="InterPro" id="IPR035647">
    <property type="entry name" value="EFG_III/V"/>
</dbReference>
<keyword evidence="8" id="KW-1185">Reference proteome</keyword>
<dbReference type="InterPro" id="IPR000795">
    <property type="entry name" value="T_Tr_GTP-bd_dom"/>
</dbReference>
<dbReference type="CDD" id="cd01886">
    <property type="entry name" value="EF-G"/>
    <property type="match status" value="1"/>
</dbReference>
<dbReference type="NCBIfam" id="TIGR00231">
    <property type="entry name" value="small_GTP"/>
    <property type="match status" value="1"/>
</dbReference>
<dbReference type="FunFam" id="3.30.70.870:FF:000007">
    <property type="entry name" value="Ribosome-releasing factor 2, mitochondrial"/>
    <property type="match status" value="1"/>
</dbReference>
<dbReference type="PROSITE" id="PS51722">
    <property type="entry name" value="G_TR_2"/>
    <property type="match status" value="1"/>
</dbReference>
<dbReference type="InterPro" id="IPR035649">
    <property type="entry name" value="EFG_V"/>
</dbReference>
<evidence type="ECO:0000256" key="3">
    <source>
        <dbReference type="ARBA" id="ARBA00023128"/>
    </source>
</evidence>
<dbReference type="InterPro" id="IPR031157">
    <property type="entry name" value="G_TR_CS"/>
</dbReference>
<evidence type="ECO:0000256" key="4">
    <source>
        <dbReference type="ARBA" id="ARBA00023134"/>
    </source>
</evidence>
<dbReference type="SUPFAM" id="SSF50447">
    <property type="entry name" value="Translation proteins"/>
    <property type="match status" value="1"/>
</dbReference>
<dbReference type="SUPFAM" id="SSF54980">
    <property type="entry name" value="EF-G C-terminal domain-like"/>
    <property type="match status" value="2"/>
</dbReference>
<dbReference type="HAMAP" id="MF_03059">
    <property type="entry name" value="mEF_G_2"/>
    <property type="match status" value="1"/>
</dbReference>
<dbReference type="PROSITE" id="PS00301">
    <property type="entry name" value="G_TR_1"/>
    <property type="match status" value="1"/>
</dbReference>
<evidence type="ECO:0000259" key="6">
    <source>
        <dbReference type="PROSITE" id="PS51722"/>
    </source>
</evidence>
<dbReference type="FunFam" id="3.40.50.300:FF:001636">
    <property type="entry name" value="Ribosome-releasing factor 2, mitochondrial"/>
    <property type="match status" value="1"/>
</dbReference>
<dbReference type="PRINTS" id="PR00315">
    <property type="entry name" value="ELONGATNFCT"/>
</dbReference>
<dbReference type="PANTHER" id="PTHR43261">
    <property type="entry name" value="TRANSLATION ELONGATION FACTOR G-RELATED"/>
    <property type="match status" value="1"/>
</dbReference>
<dbReference type="InterPro" id="IPR009022">
    <property type="entry name" value="EFG_III"/>
</dbReference>
<dbReference type="Pfam" id="PF00679">
    <property type="entry name" value="EFG_C"/>
    <property type="match status" value="1"/>
</dbReference>
<keyword evidence="1 5" id="KW-0547">Nucleotide-binding</keyword>
<protein>
    <recommendedName>
        <fullName evidence="5">Ribosome-releasing factor 2, mitochondrial</fullName>
        <shortName evidence="5">RRF2mt</shortName>
    </recommendedName>
    <alternativeName>
        <fullName evidence="5">Elongation factor G 2, mitochondrial</fullName>
        <shortName evidence="5">EF-G2mt</shortName>
        <shortName evidence="5">mEF-G 2</shortName>
    </alternativeName>
</protein>
<feature type="domain" description="Tr-type G" evidence="6">
    <location>
        <begin position="41"/>
        <end position="327"/>
    </location>
</feature>
<dbReference type="InterPro" id="IPR005225">
    <property type="entry name" value="Small_GTP-bd"/>
</dbReference>
<dbReference type="GO" id="GO:0032790">
    <property type="term" value="P:ribosome disassembly"/>
    <property type="evidence" value="ECO:0007669"/>
    <property type="project" value="UniProtKB-UniRule"/>
</dbReference>
<name>A0A1G4JIV6_9SACH</name>
<proteinExistence type="inferred from homology"/>
<dbReference type="GO" id="GO:0005739">
    <property type="term" value="C:mitochondrion"/>
    <property type="evidence" value="ECO:0007669"/>
    <property type="project" value="UniProtKB-SubCell"/>
</dbReference>
<keyword evidence="3 5" id="KW-0496">Mitochondrion</keyword>
<organism evidence="7 8">
    <name type="scientific">Lachancea nothofagi CBS 11611</name>
    <dbReference type="NCBI Taxonomy" id="1266666"/>
    <lineage>
        <taxon>Eukaryota</taxon>
        <taxon>Fungi</taxon>
        <taxon>Dikarya</taxon>
        <taxon>Ascomycota</taxon>
        <taxon>Saccharomycotina</taxon>
        <taxon>Saccharomycetes</taxon>
        <taxon>Saccharomycetales</taxon>
        <taxon>Saccharomycetaceae</taxon>
        <taxon>Lachancea</taxon>
    </lineage>
</organism>
<dbReference type="Proteomes" id="UP000189911">
    <property type="component" value="Chromosome D"/>
</dbReference>
<dbReference type="InterPro" id="IPR030851">
    <property type="entry name" value="EFG2"/>
</dbReference>
<comment type="similarity">
    <text evidence="5">Belongs to the TRAFAC class translation factor GTPase superfamily. Classic translation factor GTPase family. EF-G/EF-2 subfamily.</text>
</comment>
<sequence>MNLKVSASKAFGADTLSTMFKMRMLRLEIGRRSFSSKTDVSALRNIGIIAHIDAGKTTTTERMLYFSGKTKRIGNVDEGDTITDFLPQERSRGITIQSAAISFSWQNKFRINLIDTPGHADFTFEVIRSLKVLDGCVTILDAVAGVEAQTEKVWKQAKGIPKICFINKMDRAGAGFSRTTKELIAKLNTRVLLLNVPVFANTSGPGEPVFEGVLDVVNKKVLRWTPQDPERVSVEDIICNSYYWNDLVKLRECLVETLSEFDEELVEYFLDTANGDYMIVPPELINKSVKKSLLANYAVPVLCGASFRNIGVQPLLDAVVNYLPSPLEAKLPEFNTNVPVEVNKKEGSVINNNKNLCVAQAFKVITDPIRGIMVYVRVYSGCLNSGFTVYNSTTGAKFKIGKLVIMHANVAEEVKQLKCGEIGVLTGSTVSENVRTGDTIITHSMKKDGLKSLNRVKELGLKINPIETPPPVFSVAVEPRTLGNKKLMEESIATIIREDPSLHVNVDEETGQTLLSGMGQLHLEIAKDRLLNELKAEVEVGKVMVSFKETLNACTKQSVLQTEDGYRFSISVEPLDVAMAAKSSDEDWHYLSTDNNYLILEKSPACAGNWPYQISYEQIVNAVISSSIVALQKSGKIANFPLHSCAVRIKNDWSIPLDATSVSQTLALSRGLIFEALRELPDTAFAVLEPIMHINVTVKQSDMGHVLQDLTGARKANILSIDDEHDLTSGENADIQYQRLAEDQFLPMDATLGLANISSGATVNKTIRALVPLKEIVSYMSKLRSLTKGRGSYTMNYHGMEKVTSDRLPSILEEF</sequence>
<comment type="subcellular location">
    <subcellularLocation>
        <location evidence="5">Mitochondrion</location>
    </subcellularLocation>
</comment>
<dbReference type="CDD" id="cd16262">
    <property type="entry name" value="EFG_III"/>
    <property type="match status" value="1"/>
</dbReference>
<comment type="function">
    <text evidence="5">Mitochondrial GTPase that mediates the disassembly of ribosomes from messenger RNA at the termination of mitochondrial protein biosynthesis. Not involved in the GTP-dependent ribosomal translocation step during translation elongation.</text>
</comment>
<evidence type="ECO:0000313" key="8">
    <source>
        <dbReference type="Proteomes" id="UP000189911"/>
    </source>
</evidence>
<dbReference type="EMBL" id="LT598448">
    <property type="protein sequence ID" value="SCU90408.1"/>
    <property type="molecule type" value="Genomic_DNA"/>
</dbReference>
<dbReference type="Pfam" id="PF14492">
    <property type="entry name" value="EFG_III"/>
    <property type="match status" value="1"/>
</dbReference>
<dbReference type="InterPro" id="IPR000640">
    <property type="entry name" value="EFG_V-like"/>
</dbReference>
<dbReference type="Gene3D" id="3.30.70.240">
    <property type="match status" value="1"/>
</dbReference>
<dbReference type="GO" id="GO:0005525">
    <property type="term" value="F:GTP binding"/>
    <property type="evidence" value="ECO:0007669"/>
    <property type="project" value="UniProtKB-UniRule"/>
</dbReference>
<dbReference type="CDD" id="cd03713">
    <property type="entry name" value="EFG_mtEFG_C"/>
    <property type="match status" value="1"/>
</dbReference>
<feature type="binding site" evidence="5">
    <location>
        <begin position="167"/>
        <end position="170"/>
    </location>
    <ligand>
        <name>GTP</name>
        <dbReference type="ChEBI" id="CHEBI:37565"/>
    </ligand>
</feature>
<feature type="binding site" evidence="5">
    <location>
        <begin position="50"/>
        <end position="57"/>
    </location>
    <ligand>
        <name>GTP</name>
        <dbReference type="ChEBI" id="CHEBI:37565"/>
    </ligand>
</feature>
<dbReference type="OrthoDB" id="198619at2759"/>
<feature type="binding site" evidence="5">
    <location>
        <begin position="115"/>
        <end position="119"/>
    </location>
    <ligand>
        <name>GTP</name>
        <dbReference type="ChEBI" id="CHEBI:37565"/>
    </ligand>
</feature>
<dbReference type="SUPFAM" id="SSF52540">
    <property type="entry name" value="P-loop containing nucleoside triphosphate hydrolases"/>
    <property type="match status" value="1"/>
</dbReference>